<dbReference type="RefSeq" id="WP_054285576.1">
    <property type="nucleotide sequence ID" value="NZ_CYHA01000003.1"/>
</dbReference>
<reference evidence="2" key="1">
    <citation type="submission" date="2015-08" db="EMBL/GenBank/DDBJ databases">
        <authorList>
            <person name="Varghese N."/>
        </authorList>
    </citation>
    <scope>NUCLEOTIDE SEQUENCE [LARGE SCALE GENOMIC DNA]</scope>
    <source>
        <strain evidence="2">DSM 17901</strain>
    </source>
</reference>
<proteinExistence type="predicted"/>
<dbReference type="OrthoDB" id="5592973at2"/>
<evidence type="ECO:0000313" key="2">
    <source>
        <dbReference type="Proteomes" id="UP000243535"/>
    </source>
</evidence>
<organism evidence="1 2">
    <name type="scientific">Gulbenkiania indica</name>
    <dbReference type="NCBI Taxonomy" id="375574"/>
    <lineage>
        <taxon>Bacteria</taxon>
        <taxon>Pseudomonadati</taxon>
        <taxon>Pseudomonadota</taxon>
        <taxon>Betaproteobacteria</taxon>
        <taxon>Neisseriales</taxon>
        <taxon>Chromobacteriaceae</taxon>
        <taxon>Gulbenkiania</taxon>
    </lineage>
</organism>
<dbReference type="Pfam" id="PF09493">
    <property type="entry name" value="DUF2389"/>
    <property type="match status" value="1"/>
</dbReference>
<dbReference type="STRING" id="375574.GCA_001418035_01374"/>
<dbReference type="NCBIfam" id="TIGR02450">
    <property type="entry name" value="TIGR02450 family Trp-rich protein"/>
    <property type="match status" value="1"/>
</dbReference>
<keyword evidence="2" id="KW-1185">Reference proteome</keyword>
<evidence type="ECO:0008006" key="3">
    <source>
        <dbReference type="Google" id="ProtNLM"/>
    </source>
</evidence>
<dbReference type="AlphaFoldDB" id="A0A0K6GX31"/>
<sequence>MPVNHKKLLRSKWTAVAPTSREKHFMVVRVTRDQEDPQKVLTVDLEAVLTRRRWTLPWRDLGDSASWRAGWL</sequence>
<accession>A0A0K6GX31</accession>
<evidence type="ECO:0000313" key="1">
    <source>
        <dbReference type="EMBL" id="CUA83120.1"/>
    </source>
</evidence>
<dbReference type="EMBL" id="CYHA01000003">
    <property type="protein sequence ID" value="CUA83120.1"/>
    <property type="molecule type" value="Genomic_DNA"/>
</dbReference>
<dbReference type="Proteomes" id="UP000243535">
    <property type="component" value="Unassembled WGS sequence"/>
</dbReference>
<gene>
    <name evidence="1" type="ORF">Ga0061063_1585</name>
</gene>
<name>A0A0K6GX31_9NEIS</name>
<protein>
    <recommendedName>
        <fullName evidence="3">TIGR02450 family Trp-rich protein</fullName>
    </recommendedName>
</protein>
<dbReference type="InterPro" id="IPR012663">
    <property type="entry name" value="CHP02450_Tryp"/>
</dbReference>